<dbReference type="GO" id="GO:0004315">
    <property type="term" value="F:3-oxoacyl-[acyl-carrier-protein] synthase activity"/>
    <property type="evidence" value="ECO:0007669"/>
    <property type="project" value="InterPro"/>
</dbReference>
<dbReference type="PANTHER" id="PTHR43775">
    <property type="entry name" value="FATTY ACID SYNTHASE"/>
    <property type="match status" value="1"/>
</dbReference>
<organism evidence="13 14">
    <name type="scientific">Streptomyces palmae</name>
    <dbReference type="NCBI Taxonomy" id="1701085"/>
    <lineage>
        <taxon>Bacteria</taxon>
        <taxon>Bacillati</taxon>
        <taxon>Actinomycetota</taxon>
        <taxon>Actinomycetes</taxon>
        <taxon>Kitasatosporales</taxon>
        <taxon>Streptomycetaceae</taxon>
        <taxon>Streptomyces</taxon>
    </lineage>
</organism>
<feature type="non-terminal residue" evidence="13">
    <location>
        <position position="1"/>
    </location>
</feature>
<evidence type="ECO:0000256" key="8">
    <source>
        <dbReference type="PROSITE-ProRule" id="PRU01363"/>
    </source>
</evidence>
<keyword evidence="2" id="KW-0596">Phosphopantetheine</keyword>
<dbReference type="InterPro" id="IPR049551">
    <property type="entry name" value="PKS_DH_C"/>
</dbReference>
<dbReference type="PROSITE" id="PS52004">
    <property type="entry name" value="KS3_2"/>
    <property type="match status" value="1"/>
</dbReference>
<dbReference type="InterPro" id="IPR018201">
    <property type="entry name" value="Ketoacyl_synth_AS"/>
</dbReference>
<evidence type="ECO:0000256" key="9">
    <source>
        <dbReference type="SAM" id="MobiDB-lite"/>
    </source>
</evidence>
<dbReference type="Pfam" id="PF21089">
    <property type="entry name" value="PKS_DH_N"/>
    <property type="match status" value="1"/>
</dbReference>
<dbReference type="Gene3D" id="3.10.129.110">
    <property type="entry name" value="Polyketide synthase dehydratase"/>
    <property type="match status" value="1"/>
</dbReference>
<dbReference type="SMART" id="SM00827">
    <property type="entry name" value="PKS_AT"/>
    <property type="match status" value="1"/>
</dbReference>
<evidence type="ECO:0000256" key="6">
    <source>
        <dbReference type="ARBA" id="ARBA00023268"/>
    </source>
</evidence>
<evidence type="ECO:0000256" key="7">
    <source>
        <dbReference type="ARBA" id="ARBA00023315"/>
    </source>
</evidence>
<feature type="region of interest" description="N-terminal hotdog fold" evidence="8">
    <location>
        <begin position="863"/>
        <end position="990"/>
    </location>
</feature>
<dbReference type="InterPro" id="IPR014030">
    <property type="entry name" value="Ketoacyl_synth_N"/>
</dbReference>
<dbReference type="Gene3D" id="1.10.1200.10">
    <property type="entry name" value="ACP-like"/>
    <property type="match status" value="1"/>
</dbReference>
<dbReference type="InterPro" id="IPR049552">
    <property type="entry name" value="PKS_DH_N"/>
</dbReference>
<dbReference type="SMART" id="SM00823">
    <property type="entry name" value="PKS_PP"/>
    <property type="match status" value="1"/>
</dbReference>
<dbReference type="Proteomes" id="UP000297948">
    <property type="component" value="Unassembled WGS sequence"/>
</dbReference>
<evidence type="ECO:0000259" key="10">
    <source>
        <dbReference type="PROSITE" id="PS50075"/>
    </source>
</evidence>
<dbReference type="InterPro" id="IPR050091">
    <property type="entry name" value="PKS_NRPS_Biosynth_Enz"/>
</dbReference>
<feature type="region of interest" description="Disordered" evidence="9">
    <location>
        <begin position="963"/>
        <end position="983"/>
    </location>
</feature>
<gene>
    <name evidence="13" type="ORF">E4099_28710</name>
</gene>
<feature type="region of interest" description="C-terminal hotdog fold" evidence="8">
    <location>
        <begin position="1002"/>
        <end position="1156"/>
    </location>
</feature>
<evidence type="ECO:0000256" key="5">
    <source>
        <dbReference type="ARBA" id="ARBA00023194"/>
    </source>
</evidence>
<keyword evidence="4 13" id="KW-0808">Transferase</keyword>
<keyword evidence="3" id="KW-0597">Phosphoprotein</keyword>
<dbReference type="GO" id="GO:0031177">
    <property type="term" value="F:phosphopantetheine binding"/>
    <property type="evidence" value="ECO:0007669"/>
    <property type="project" value="InterPro"/>
</dbReference>
<dbReference type="Pfam" id="PF16197">
    <property type="entry name" value="KAsynt_C_assoc"/>
    <property type="match status" value="1"/>
</dbReference>
<dbReference type="GO" id="GO:0006633">
    <property type="term" value="P:fatty acid biosynthetic process"/>
    <property type="evidence" value="ECO:0007669"/>
    <property type="project" value="InterPro"/>
</dbReference>
<dbReference type="PROSITE" id="PS50075">
    <property type="entry name" value="CARRIER"/>
    <property type="match status" value="1"/>
</dbReference>
<keyword evidence="14" id="KW-1185">Reference proteome</keyword>
<dbReference type="Gene3D" id="3.40.47.10">
    <property type="match status" value="1"/>
</dbReference>
<dbReference type="Pfam" id="PF00109">
    <property type="entry name" value="ketoacyl-synt"/>
    <property type="match status" value="1"/>
</dbReference>
<dbReference type="InterPro" id="IPR032821">
    <property type="entry name" value="PKS_assoc"/>
</dbReference>
<keyword evidence="5" id="KW-0045">Antibiotic biosynthesis</keyword>
<feature type="active site" description="Proton donor; for dehydratase activity" evidence="8">
    <location>
        <position position="1070"/>
    </location>
</feature>
<dbReference type="InterPro" id="IPR020841">
    <property type="entry name" value="PKS_Beta-ketoAc_synthase_dom"/>
</dbReference>
<dbReference type="Pfam" id="PF00550">
    <property type="entry name" value="PP-binding"/>
    <property type="match status" value="1"/>
</dbReference>
<feature type="domain" description="Carrier" evidence="10">
    <location>
        <begin position="1676"/>
        <end position="1738"/>
    </location>
</feature>
<dbReference type="Pfam" id="PF00698">
    <property type="entry name" value="Acyl_transf_1"/>
    <property type="match status" value="1"/>
</dbReference>
<dbReference type="InterPro" id="IPR036291">
    <property type="entry name" value="NAD(P)-bd_dom_sf"/>
</dbReference>
<dbReference type="Pfam" id="PF14765">
    <property type="entry name" value="PS-DH"/>
    <property type="match status" value="1"/>
</dbReference>
<dbReference type="SUPFAM" id="SSF55048">
    <property type="entry name" value="Probable ACP-binding domain of malonyl-CoA ACP transacylase"/>
    <property type="match status" value="1"/>
</dbReference>
<dbReference type="EMBL" id="SRID01000442">
    <property type="protein sequence ID" value="TGA90491.1"/>
    <property type="molecule type" value="Genomic_DNA"/>
</dbReference>
<dbReference type="OrthoDB" id="9778690at2"/>
<sequence length="1738" mass="181076">PDHPTTTYTRHGGFLHNADTFDAPFFNISPREALAMDPQQRLLLETSWHLLENAHIDPTTLKGTPTGVYIGAGVPGFGTPHIERSAEGFLLTGNALSVVSGRVAFTLGLEGPAVTVDTACSSSLVAMHLASQALRQGECTLALAGGVTVMSTPNVIVEFSRQRGLAPDGRCKPFAAAADGTSFSEGVGLVLLERLSDARRNGHQILAVIRGSAVNQDGASNGLSAPNGPSQQRVIRQALANAGLAAAEVDAVEAHGTGTTLGDPIEAEALIATYGAERPADRPLWLGSIKSNIGHAQGAAGAAGVIKMVLALRHGLLPATINIDEPSQHVDWSGDTVRLLTEDVAWPAGGTPRRAGVSAFGISGTNAHLILEEAPEAPSRQALPLPAESTGSAAESREPWAGVTPWVLSSRTEAGLREQARLLAEALQGVPDAGSPAEVAWSLISTRAEFEHRAVVLGTAREELLAALGSLADGVPSPDVVGGAPGAAAQGPVLVFPGQGSQWAGMGGELLDSSPVFAARIAECEQALAPYVDWSLTEVLRGTGSAADLTRVDVVQPALWAVMVSLAALWHSFGITPAAVVGHSQGEIAAACVAGALSLDDGARVVALRSQALRALSGHGTMASLGIGEQETTQLLTALGEQAPDVSLAAVNGPSSTVISGTPEQVEAVVTACRERGARARLIEVDYASHGPQVDRLADELASRLRGVRPTGSDIAFCSTVTGERFDPAGLDAEYWFTNLRRPVRFAEAVESLLDAGHRVFIEASPHPVLTVGMQECFEAAGTAALAVPTLRRDAGGPRQLAHALAQAHTAGVSVDWRAWFPDDRTPRVIELPGYAFQRERYWTAAARTVGDISAAGLRPVAHPLLSAAEGLADGGLLLTGLLPAVEHAGWLAEHEVAGVVLLPGAALVEWALRMADEAGAGEVESLTLQLPLVLSSSADLRIQLVAGAPDESGRRELGVYSRPALDSPESTGDWTCHATGTLAPPAARAGESLAQWPPAGAEPVDVTDLYTRAADAGYHYGPAFQGVRAAWRSGGELFAEVELPQPAEAQTGGQDGSGSGFGIHPALLDAALHPVLLAEETGEPDAGEALWLPFSWTGVSLHATGATTVRVRLQPREPHGSGVRELSLTVADTVGAPVLSVESLAMRPADSTRLTAARRNSGDGLFTVEWTPLPRSVPAPEPGTPGQHDWAVLGTPLRRSPIPSPAGRSDAPCHADLPALLAALGDGGPAPAVVLTTAPPIADDAGAEGAARDVEQDITETGAGPRRALAAVQHMLDLVRNWLAEPRLLDARLVIVTRGGVVYGDDAPPVDPAAAAVWGLIRSAQMEHPGRFTLVDIDPATDAEPETGAEADRALADAVRRAIDADEPQLAIRSGLALIPRLVRAVPAPDAPGPDLTGGTVLISGGTGVLGSLVAEHLARTHHTPRLLLLSRQGADAPGATELRQRLEDTGTQVDIAAVDVTDHTALTDTLATIPAEHPLIGVIHTAGVLDDGLIDSWTTERLTHIWAPKATGAWNLHHLTQHLPLKTFTVFSSAAGVLGNPGQTGYAAANAYTDALMTHRSTTGLPGLSLAWSLWEQTSTMTQHLTHTDLTRLTTLGMRPLTTPHALTLLDTALTHTPPLLVAADLDTTRLDAAGPAMLRALVRPSRRRAADGRHTGPALTTRLAALDQHNRHELLLETVRGTAALVLGHTTPDAIQPQAAFKELGFDSLTAVELRNQLATATGLRLPATLVFDYP</sequence>
<feature type="domain" description="Ketosynthase family 3 (KS3)" evidence="11">
    <location>
        <begin position="1"/>
        <end position="373"/>
    </location>
</feature>
<dbReference type="InterPro" id="IPR020807">
    <property type="entry name" value="PKS_DH"/>
</dbReference>
<dbReference type="InterPro" id="IPR036736">
    <property type="entry name" value="ACP-like_sf"/>
</dbReference>
<dbReference type="InterPro" id="IPR009081">
    <property type="entry name" value="PP-bd_ACP"/>
</dbReference>
<dbReference type="InterPro" id="IPR014031">
    <property type="entry name" value="Ketoacyl_synth_C"/>
</dbReference>
<dbReference type="FunFam" id="3.40.366.10:FF:000002">
    <property type="entry name" value="Probable polyketide synthase 2"/>
    <property type="match status" value="1"/>
</dbReference>
<name>A0A4Z0G733_9ACTN</name>
<evidence type="ECO:0000259" key="12">
    <source>
        <dbReference type="PROSITE" id="PS52019"/>
    </source>
</evidence>
<proteinExistence type="predicted"/>
<accession>A0A4Z0G733</accession>
<dbReference type="InterPro" id="IPR042104">
    <property type="entry name" value="PKS_dehydratase_sf"/>
</dbReference>
<dbReference type="InterPro" id="IPR013968">
    <property type="entry name" value="PKS_KR"/>
</dbReference>
<dbReference type="SMART" id="SM01294">
    <property type="entry name" value="PKS_PP_betabranch"/>
    <property type="match status" value="1"/>
</dbReference>
<dbReference type="PROSITE" id="PS00606">
    <property type="entry name" value="KS3_1"/>
    <property type="match status" value="1"/>
</dbReference>
<evidence type="ECO:0000256" key="3">
    <source>
        <dbReference type="ARBA" id="ARBA00022553"/>
    </source>
</evidence>
<dbReference type="FunFam" id="3.40.47.10:FF:000019">
    <property type="entry name" value="Polyketide synthase type I"/>
    <property type="match status" value="1"/>
</dbReference>
<dbReference type="Gene3D" id="3.40.366.10">
    <property type="entry name" value="Malonyl-Coenzyme A Acyl Carrier Protein, domain 2"/>
    <property type="match status" value="1"/>
</dbReference>
<evidence type="ECO:0000313" key="13">
    <source>
        <dbReference type="EMBL" id="TGA90491.1"/>
    </source>
</evidence>
<dbReference type="InterPro" id="IPR016039">
    <property type="entry name" value="Thiolase-like"/>
</dbReference>
<dbReference type="PANTHER" id="PTHR43775:SF51">
    <property type="entry name" value="INACTIVE PHENOLPHTHIOCEROL SYNTHESIS POLYKETIDE SYNTHASE TYPE I PKS1-RELATED"/>
    <property type="match status" value="1"/>
</dbReference>
<dbReference type="InterPro" id="IPR049900">
    <property type="entry name" value="PKS_mFAS_DH"/>
</dbReference>
<dbReference type="RefSeq" id="WP_135342043.1">
    <property type="nucleotide sequence ID" value="NZ_SRID01000442.1"/>
</dbReference>
<evidence type="ECO:0000259" key="11">
    <source>
        <dbReference type="PROSITE" id="PS52004"/>
    </source>
</evidence>
<dbReference type="InterPro" id="IPR057326">
    <property type="entry name" value="KR_dom"/>
</dbReference>
<evidence type="ECO:0000313" key="14">
    <source>
        <dbReference type="Proteomes" id="UP000297948"/>
    </source>
</evidence>
<feature type="active site" description="Proton acceptor; for dehydratase activity" evidence="8">
    <location>
        <position position="895"/>
    </location>
</feature>
<dbReference type="CDD" id="cd00833">
    <property type="entry name" value="PKS"/>
    <property type="match status" value="1"/>
</dbReference>
<dbReference type="SMART" id="SM00822">
    <property type="entry name" value="PKS_KR"/>
    <property type="match status" value="1"/>
</dbReference>
<feature type="domain" description="PKS/mFAS DH" evidence="12">
    <location>
        <begin position="863"/>
        <end position="1156"/>
    </location>
</feature>
<feature type="region of interest" description="Disordered" evidence="9">
    <location>
        <begin position="377"/>
        <end position="398"/>
    </location>
</feature>
<keyword evidence="6" id="KW-0511">Multifunctional enzyme</keyword>
<dbReference type="CDD" id="cd08956">
    <property type="entry name" value="KR_3_FAS_SDR_x"/>
    <property type="match status" value="1"/>
</dbReference>
<dbReference type="PROSITE" id="PS52019">
    <property type="entry name" value="PKS_MFAS_DH"/>
    <property type="match status" value="1"/>
</dbReference>
<dbReference type="InterPro" id="IPR014043">
    <property type="entry name" value="Acyl_transferase_dom"/>
</dbReference>
<dbReference type="Pfam" id="PF02801">
    <property type="entry name" value="Ketoacyl-synt_C"/>
    <property type="match status" value="1"/>
</dbReference>
<dbReference type="GO" id="GO:0004312">
    <property type="term" value="F:fatty acid synthase activity"/>
    <property type="evidence" value="ECO:0007669"/>
    <property type="project" value="TreeGrafter"/>
</dbReference>
<dbReference type="SUPFAM" id="SSF51735">
    <property type="entry name" value="NAD(P)-binding Rossmann-fold domains"/>
    <property type="match status" value="2"/>
</dbReference>
<dbReference type="Gene3D" id="3.40.50.720">
    <property type="entry name" value="NAD(P)-binding Rossmann-like Domain"/>
    <property type="match status" value="1"/>
</dbReference>
<dbReference type="SMART" id="SM00825">
    <property type="entry name" value="PKS_KS"/>
    <property type="match status" value="1"/>
</dbReference>
<comment type="caution">
    <text evidence="13">The sequence shown here is derived from an EMBL/GenBank/DDBJ whole genome shotgun (WGS) entry which is preliminary data.</text>
</comment>
<evidence type="ECO:0000256" key="2">
    <source>
        <dbReference type="ARBA" id="ARBA00022450"/>
    </source>
</evidence>
<dbReference type="SMART" id="SM00826">
    <property type="entry name" value="PKS_DH"/>
    <property type="match status" value="1"/>
</dbReference>
<feature type="non-terminal residue" evidence="13">
    <location>
        <position position="1738"/>
    </location>
</feature>
<dbReference type="Pfam" id="PF08659">
    <property type="entry name" value="KR"/>
    <property type="match status" value="1"/>
</dbReference>
<reference evidence="13 14" key="1">
    <citation type="submission" date="2019-03" db="EMBL/GenBank/DDBJ databases">
        <authorList>
            <person name="Gonzalez-Pimentel J.L."/>
        </authorList>
    </citation>
    <scope>NUCLEOTIDE SEQUENCE [LARGE SCALE GENOMIC DNA]</scope>
    <source>
        <strain evidence="13 14">JCM 31289</strain>
    </source>
</reference>
<dbReference type="SUPFAM" id="SSF52151">
    <property type="entry name" value="FabD/lysophospholipase-like"/>
    <property type="match status" value="1"/>
</dbReference>
<dbReference type="InterPro" id="IPR001227">
    <property type="entry name" value="Ac_transferase_dom_sf"/>
</dbReference>
<dbReference type="Gene3D" id="3.30.70.3290">
    <property type="match status" value="1"/>
</dbReference>
<dbReference type="InterPro" id="IPR016036">
    <property type="entry name" value="Malonyl_transacylase_ACP-bd"/>
</dbReference>
<keyword evidence="7 13" id="KW-0012">Acyltransferase</keyword>
<dbReference type="SUPFAM" id="SSF47336">
    <property type="entry name" value="ACP-like"/>
    <property type="match status" value="1"/>
</dbReference>
<dbReference type="Pfam" id="PF22953">
    <property type="entry name" value="SpnB_Rossmann"/>
    <property type="match status" value="1"/>
</dbReference>
<protein>
    <submittedName>
        <fullName evidence="13">Acyltransferase domain-containing protein</fullName>
    </submittedName>
</protein>
<dbReference type="InterPro" id="IPR016035">
    <property type="entry name" value="Acyl_Trfase/lysoPLipase"/>
</dbReference>
<dbReference type="FunFam" id="1.10.1200.10:FF:000007">
    <property type="entry name" value="Probable polyketide synthase pks17"/>
    <property type="match status" value="1"/>
</dbReference>
<dbReference type="GO" id="GO:0033068">
    <property type="term" value="P:macrolide biosynthetic process"/>
    <property type="evidence" value="ECO:0007669"/>
    <property type="project" value="UniProtKB-ARBA"/>
</dbReference>
<evidence type="ECO:0000256" key="4">
    <source>
        <dbReference type="ARBA" id="ARBA00022679"/>
    </source>
</evidence>
<dbReference type="SUPFAM" id="SSF53901">
    <property type="entry name" value="Thiolase-like"/>
    <property type="match status" value="1"/>
</dbReference>
<dbReference type="InterPro" id="IPR055123">
    <property type="entry name" value="SpnB-like_Rossmann"/>
</dbReference>
<evidence type="ECO:0000256" key="1">
    <source>
        <dbReference type="ARBA" id="ARBA00004792"/>
    </source>
</evidence>
<dbReference type="PROSITE" id="PS00012">
    <property type="entry name" value="PHOSPHOPANTETHEINE"/>
    <property type="match status" value="1"/>
</dbReference>
<dbReference type="InterPro" id="IPR006162">
    <property type="entry name" value="Ppantetheine_attach_site"/>
</dbReference>
<dbReference type="InterPro" id="IPR020806">
    <property type="entry name" value="PKS_PP-bd"/>
</dbReference>
<comment type="pathway">
    <text evidence="1">Antibiotic biosynthesis.</text>
</comment>